<sequence>MGPPAPFNATTIGKTSLRSTRINYAKRLRSSTSITTSSSTHATVSSSEVVLLNLVGYYTLQTLMVR</sequence>
<evidence type="ECO:0000313" key="1">
    <source>
        <dbReference type="EMBL" id="RPA89286.1"/>
    </source>
</evidence>
<gene>
    <name evidence="1" type="ORF">L873DRAFT_1823190</name>
</gene>
<organism evidence="1 2">
    <name type="scientific">Choiromyces venosus 120613-1</name>
    <dbReference type="NCBI Taxonomy" id="1336337"/>
    <lineage>
        <taxon>Eukaryota</taxon>
        <taxon>Fungi</taxon>
        <taxon>Dikarya</taxon>
        <taxon>Ascomycota</taxon>
        <taxon>Pezizomycotina</taxon>
        <taxon>Pezizomycetes</taxon>
        <taxon>Pezizales</taxon>
        <taxon>Tuberaceae</taxon>
        <taxon>Choiromyces</taxon>
    </lineage>
</organism>
<proteinExistence type="predicted"/>
<protein>
    <submittedName>
        <fullName evidence="1">Uncharacterized protein</fullName>
    </submittedName>
</protein>
<keyword evidence="2" id="KW-1185">Reference proteome</keyword>
<evidence type="ECO:0000313" key="2">
    <source>
        <dbReference type="Proteomes" id="UP000276215"/>
    </source>
</evidence>
<accession>A0A3N4IU30</accession>
<name>A0A3N4IU30_9PEZI</name>
<dbReference type="AlphaFoldDB" id="A0A3N4IU30"/>
<dbReference type="Proteomes" id="UP000276215">
    <property type="component" value="Unassembled WGS sequence"/>
</dbReference>
<dbReference type="EMBL" id="ML120596">
    <property type="protein sequence ID" value="RPA89286.1"/>
    <property type="molecule type" value="Genomic_DNA"/>
</dbReference>
<reference evidence="1 2" key="1">
    <citation type="journal article" date="2018" name="Nat. Ecol. Evol.">
        <title>Pezizomycetes genomes reveal the molecular basis of ectomycorrhizal truffle lifestyle.</title>
        <authorList>
            <person name="Murat C."/>
            <person name="Payen T."/>
            <person name="Noel B."/>
            <person name="Kuo A."/>
            <person name="Morin E."/>
            <person name="Chen J."/>
            <person name="Kohler A."/>
            <person name="Krizsan K."/>
            <person name="Balestrini R."/>
            <person name="Da Silva C."/>
            <person name="Montanini B."/>
            <person name="Hainaut M."/>
            <person name="Levati E."/>
            <person name="Barry K.W."/>
            <person name="Belfiori B."/>
            <person name="Cichocki N."/>
            <person name="Clum A."/>
            <person name="Dockter R.B."/>
            <person name="Fauchery L."/>
            <person name="Guy J."/>
            <person name="Iotti M."/>
            <person name="Le Tacon F."/>
            <person name="Lindquist E.A."/>
            <person name="Lipzen A."/>
            <person name="Malagnac F."/>
            <person name="Mello A."/>
            <person name="Molinier V."/>
            <person name="Miyauchi S."/>
            <person name="Poulain J."/>
            <person name="Riccioni C."/>
            <person name="Rubini A."/>
            <person name="Sitrit Y."/>
            <person name="Splivallo R."/>
            <person name="Traeger S."/>
            <person name="Wang M."/>
            <person name="Zifcakova L."/>
            <person name="Wipf D."/>
            <person name="Zambonelli A."/>
            <person name="Paolocci F."/>
            <person name="Nowrousian M."/>
            <person name="Ottonello S."/>
            <person name="Baldrian P."/>
            <person name="Spatafora J.W."/>
            <person name="Henrissat B."/>
            <person name="Nagy L.G."/>
            <person name="Aury J.M."/>
            <person name="Wincker P."/>
            <person name="Grigoriev I.V."/>
            <person name="Bonfante P."/>
            <person name="Martin F.M."/>
        </authorList>
    </citation>
    <scope>NUCLEOTIDE SEQUENCE [LARGE SCALE GENOMIC DNA]</scope>
    <source>
        <strain evidence="1 2">120613-1</strain>
    </source>
</reference>